<comment type="similarity">
    <text evidence="1">Belongs to the DNA2/NAM7 helicase family.</text>
</comment>
<evidence type="ECO:0000259" key="7">
    <source>
        <dbReference type="Pfam" id="PF13087"/>
    </source>
</evidence>
<dbReference type="RefSeq" id="WP_110790017.1">
    <property type="nucleotide sequence ID" value="NZ_QJRY01000001.1"/>
</dbReference>
<dbReference type="InterPro" id="IPR047187">
    <property type="entry name" value="SF1_C_Upf1"/>
</dbReference>
<evidence type="ECO:0000256" key="5">
    <source>
        <dbReference type="ARBA" id="ARBA00022840"/>
    </source>
</evidence>
<feature type="domain" description="DNA2/NAM7 helicase-like C-terminal" evidence="7">
    <location>
        <begin position="727"/>
        <end position="915"/>
    </location>
</feature>
<dbReference type="InterPro" id="IPR049468">
    <property type="entry name" value="Restrct_endonuc-II-like_dom"/>
</dbReference>
<keyword evidence="4" id="KW-0347">Helicase</keyword>
<dbReference type="EMBL" id="QJRY01000001">
    <property type="protein sequence ID" value="PYB77589.1"/>
    <property type="molecule type" value="Genomic_DNA"/>
</dbReference>
<evidence type="ECO:0008006" key="11">
    <source>
        <dbReference type="Google" id="ProtNLM"/>
    </source>
</evidence>
<evidence type="ECO:0000256" key="1">
    <source>
        <dbReference type="ARBA" id="ARBA00007913"/>
    </source>
</evidence>
<dbReference type="SUPFAM" id="SSF52540">
    <property type="entry name" value="P-loop containing nucleoside triphosphate hydrolases"/>
    <property type="match status" value="1"/>
</dbReference>
<evidence type="ECO:0000313" key="9">
    <source>
        <dbReference type="EMBL" id="PYB77589.1"/>
    </source>
</evidence>
<proteinExistence type="inferred from homology"/>
<evidence type="ECO:0000256" key="2">
    <source>
        <dbReference type="ARBA" id="ARBA00022741"/>
    </source>
</evidence>
<feature type="domain" description="DNA2/NAM7 helicase helicase" evidence="6">
    <location>
        <begin position="358"/>
        <end position="695"/>
    </location>
</feature>
<dbReference type="Gene3D" id="3.40.960.10">
    <property type="entry name" value="VSR Endonuclease"/>
    <property type="match status" value="1"/>
</dbReference>
<keyword evidence="3" id="KW-0378">Hydrolase</keyword>
<sequence>MSLLLRTISAMPSGRTTSELLALLDVDFDPRMRASIYAEIAALSEAGKISKGRDGRWRAVSAIRPIPSARSGPGEPSGAGVLQAAPAVFLSLSQDGDLPEPTDAPNAPEPAALLRYYRSALRSDPRGAISQAEDRHGVQFHLITGSGPLTGDDGQGIQVKIGLNDLSDEFRKALLKREANEQTMAVGWPIAVSQTKGAPVIWPIGLISADWVRTETHLELTIDADDVLVNPDWLKGAARSERWTEKALREVFSQPEGTGLPLDDFLARLKEAVGGSFKGKLTGRGLATELDPAQPGIYNIAGIFLPTDSTFTAGAVRDLDRIAAWSQDELSRTALAPILGLKSSVEPTPAAAVNTGPLNREQIAAVEKALGSSLTVVTGPPGTGKSQAIVSMVASILNADGSVLVASKNHQALDAVEERLRGIANDVPFIVRTLDPARDLDLSFNAVLTELIREPSRSGRAPDLIARAKLATTARLRADALQTIDEIGRLRCHIADLIERLEARREAEPDPSEAPSAAARVSIFTRLLEVLKRLIGRKSAAIVNDDPAAEGASDEMLKKHLAKLQQECERLGAPEDPVSLTAEIAELVQSIMPRVLLQRTVLTEAERQELGEEHANLELAQLTGPLRPELARKVVNHRPLWLASVLGAPKRIPLAAGLFDLVIFDEASQCDVASALPLFARAKRAVVVGDNKQLSFISQLGIAHDRNLMQAQGLPIGSMGRFAQSRQSLFDLANLTPGASKVMLRDQYRSATDIVEYINEAFYGGKLRVAGDQQRLKAPAGLKPGIAWKDVPSPSTPMSTNVNLAEVSAITDHLKLLLLTEAYSGTVGVIAPFRPQVQALSDAIHAAIPEQVIEKADLRIGTVDSFQGQERDLILFSPCLGPSSAMSAVSFVQKDWRRLNVAISRARAVAHVFGDLSYARSGKVSSLQKLARIATEPRKRVAESTFDSKWEWRVFNALKEKGLEPIPQFEIAGRRLDFALFGRGEIKLDLEIDGRHWHADTDGKRKLADHWRDKQLQSLGWRVQRFWVDELEKDLEGCIERVKQQLS</sequence>
<dbReference type="InterPro" id="IPR027417">
    <property type="entry name" value="P-loop_NTPase"/>
</dbReference>
<dbReference type="SUPFAM" id="SSF52980">
    <property type="entry name" value="Restriction endonuclease-like"/>
    <property type="match status" value="1"/>
</dbReference>
<dbReference type="PANTHER" id="PTHR43788">
    <property type="entry name" value="DNA2/NAM7 HELICASE FAMILY MEMBER"/>
    <property type="match status" value="1"/>
</dbReference>
<dbReference type="Gene3D" id="3.40.50.300">
    <property type="entry name" value="P-loop containing nucleotide triphosphate hydrolases"/>
    <property type="match status" value="2"/>
</dbReference>
<dbReference type="CDD" id="cd18808">
    <property type="entry name" value="SF1_C_Upf1"/>
    <property type="match status" value="1"/>
</dbReference>
<organism evidence="9 10">
    <name type="scientific">Rhizobium wuzhouense</name>
    <dbReference type="NCBI Taxonomy" id="1986026"/>
    <lineage>
        <taxon>Bacteria</taxon>
        <taxon>Pseudomonadati</taxon>
        <taxon>Pseudomonadota</taxon>
        <taxon>Alphaproteobacteria</taxon>
        <taxon>Hyphomicrobiales</taxon>
        <taxon>Rhizobiaceae</taxon>
        <taxon>Rhizobium/Agrobacterium group</taxon>
        <taxon>Rhizobium</taxon>
    </lineage>
</organism>
<comment type="caution">
    <text evidence="9">The sequence shown here is derived from an EMBL/GenBank/DDBJ whole genome shotgun (WGS) entry which is preliminary data.</text>
</comment>
<dbReference type="Pfam" id="PF18741">
    <property type="entry name" value="MTES_1575"/>
    <property type="match status" value="1"/>
</dbReference>
<name>A0ABX5NWT0_9HYPH</name>
<feature type="domain" description="Restriction endonuclease type II-like" evidence="8">
    <location>
        <begin position="952"/>
        <end position="1046"/>
    </location>
</feature>
<dbReference type="InterPro" id="IPR041677">
    <property type="entry name" value="DNA2/NAM7_AAA_11"/>
</dbReference>
<evidence type="ECO:0000259" key="8">
    <source>
        <dbReference type="Pfam" id="PF18741"/>
    </source>
</evidence>
<keyword evidence="5" id="KW-0067">ATP-binding</keyword>
<accession>A0ABX5NWT0</accession>
<dbReference type="Pfam" id="PF13086">
    <property type="entry name" value="AAA_11"/>
    <property type="match status" value="1"/>
</dbReference>
<gene>
    <name evidence="9" type="ORF">DMY87_04355</name>
</gene>
<dbReference type="InterPro" id="IPR041679">
    <property type="entry name" value="DNA2/NAM7-like_C"/>
</dbReference>
<keyword evidence="2" id="KW-0547">Nucleotide-binding</keyword>
<evidence type="ECO:0000256" key="4">
    <source>
        <dbReference type="ARBA" id="ARBA00022806"/>
    </source>
</evidence>
<evidence type="ECO:0000259" key="6">
    <source>
        <dbReference type="Pfam" id="PF13086"/>
    </source>
</evidence>
<dbReference type="InterPro" id="IPR011335">
    <property type="entry name" value="Restrct_endonuc-II-like"/>
</dbReference>
<dbReference type="Pfam" id="PF13087">
    <property type="entry name" value="AAA_12"/>
    <property type="match status" value="1"/>
</dbReference>
<protein>
    <recommendedName>
        <fullName evidence="11">DUF559 domain-containing protein</fullName>
    </recommendedName>
</protein>
<keyword evidence="10" id="KW-1185">Reference proteome</keyword>
<evidence type="ECO:0000313" key="10">
    <source>
        <dbReference type="Proteomes" id="UP000247536"/>
    </source>
</evidence>
<evidence type="ECO:0000256" key="3">
    <source>
        <dbReference type="ARBA" id="ARBA00022801"/>
    </source>
</evidence>
<dbReference type="InterPro" id="IPR050534">
    <property type="entry name" value="Coronavir_polyprotein_1ab"/>
</dbReference>
<dbReference type="PANTHER" id="PTHR43788:SF8">
    <property type="entry name" value="DNA-BINDING PROTEIN SMUBP-2"/>
    <property type="match status" value="1"/>
</dbReference>
<dbReference type="Proteomes" id="UP000247536">
    <property type="component" value="Unassembled WGS sequence"/>
</dbReference>
<reference evidence="9 10" key="1">
    <citation type="submission" date="2018-06" db="EMBL/GenBank/DDBJ databases">
        <title>Rhizobium wuzhouense sp. nov., isolated from roots of Oryza officinalis.</title>
        <authorList>
            <person name="Yuan T."/>
        </authorList>
    </citation>
    <scope>NUCLEOTIDE SEQUENCE [LARGE SCALE GENOMIC DNA]</scope>
    <source>
        <strain evidence="9 10">W44</strain>
    </source>
</reference>